<evidence type="ECO:0000256" key="1">
    <source>
        <dbReference type="ARBA" id="ARBA00022598"/>
    </source>
</evidence>
<dbReference type="EC" id="6.3.4.15" evidence="6"/>
<comment type="similarity">
    <text evidence="6">Belongs to the biotin--protein ligase family.</text>
</comment>
<comment type="caution">
    <text evidence="8">The sequence shown here is derived from an EMBL/GenBank/DDBJ whole genome shotgun (WGS) entry which is preliminary data.</text>
</comment>
<dbReference type="InterPro" id="IPR030855">
    <property type="entry name" value="Bifunct_BirA"/>
</dbReference>
<proteinExistence type="inferred from homology"/>
<dbReference type="Gene3D" id="3.30.930.10">
    <property type="entry name" value="Bira Bifunctional Protein, Domain 2"/>
    <property type="match status" value="1"/>
</dbReference>
<keyword evidence="9" id="KW-1185">Reference proteome</keyword>
<feature type="domain" description="BPL/LPL catalytic" evidence="7">
    <location>
        <begin position="71"/>
        <end position="262"/>
    </location>
</feature>
<dbReference type="SUPFAM" id="SSF50037">
    <property type="entry name" value="C-terminal domain of transcriptional repressors"/>
    <property type="match status" value="1"/>
</dbReference>
<dbReference type="InterPro" id="IPR011991">
    <property type="entry name" value="ArsR-like_HTH"/>
</dbReference>
<dbReference type="SUPFAM" id="SSF46785">
    <property type="entry name" value="Winged helix' DNA-binding domain"/>
    <property type="match status" value="1"/>
</dbReference>
<feature type="binding site" evidence="6">
    <location>
        <position position="118"/>
    </location>
    <ligand>
        <name>biotin</name>
        <dbReference type="ChEBI" id="CHEBI:57586"/>
    </ligand>
</feature>
<dbReference type="InterPro" id="IPR036388">
    <property type="entry name" value="WH-like_DNA-bd_sf"/>
</dbReference>
<dbReference type="Proteomes" id="UP001398420">
    <property type="component" value="Unassembled WGS sequence"/>
</dbReference>
<dbReference type="InterPro" id="IPR004143">
    <property type="entry name" value="BPL_LPL_catalytic"/>
</dbReference>
<dbReference type="EMBL" id="JBCEWA010000009">
    <property type="protein sequence ID" value="MEL5989101.1"/>
    <property type="molecule type" value="Genomic_DNA"/>
</dbReference>
<evidence type="ECO:0000256" key="6">
    <source>
        <dbReference type="HAMAP-Rule" id="MF_00978"/>
    </source>
</evidence>
<evidence type="ECO:0000313" key="8">
    <source>
        <dbReference type="EMBL" id="MEL5989101.1"/>
    </source>
</evidence>
<organism evidence="8 9">
    <name type="scientific">Kurthia gibsonii</name>
    <dbReference type="NCBI Taxonomy" id="33946"/>
    <lineage>
        <taxon>Bacteria</taxon>
        <taxon>Bacillati</taxon>
        <taxon>Bacillota</taxon>
        <taxon>Bacilli</taxon>
        <taxon>Bacillales</taxon>
        <taxon>Caryophanaceae</taxon>
        <taxon>Kurthia</taxon>
    </lineage>
</organism>
<dbReference type="CDD" id="cd00090">
    <property type="entry name" value="HTH_ARSR"/>
    <property type="match status" value="1"/>
</dbReference>
<evidence type="ECO:0000313" key="9">
    <source>
        <dbReference type="Proteomes" id="UP001398420"/>
    </source>
</evidence>
<dbReference type="PROSITE" id="PS51733">
    <property type="entry name" value="BPL_LPL_CATALYTIC"/>
    <property type="match status" value="1"/>
</dbReference>
<keyword evidence="1 6" id="KW-0436">Ligase</keyword>
<dbReference type="PANTHER" id="PTHR12835">
    <property type="entry name" value="BIOTIN PROTEIN LIGASE"/>
    <property type="match status" value="1"/>
</dbReference>
<evidence type="ECO:0000256" key="2">
    <source>
        <dbReference type="ARBA" id="ARBA00022741"/>
    </source>
</evidence>
<gene>
    <name evidence="6" type="primary">birA</name>
    <name evidence="8" type="ORF">AAF454_11865</name>
</gene>
<protein>
    <recommendedName>
        <fullName evidence="6">Bifunctional ligase/repressor BirA</fullName>
    </recommendedName>
    <alternativeName>
        <fullName evidence="6">Biotin--[acetyl-CoA-carboxylase] ligase</fullName>
        <ecNumber evidence="6">6.3.4.15</ecNumber>
    </alternativeName>
    <alternativeName>
        <fullName evidence="6">Biotin--protein ligase</fullName>
    </alternativeName>
    <alternativeName>
        <fullName evidence="6">Biotin-[acetyl-CoA carboxylase] synthetase</fullName>
    </alternativeName>
</protein>
<dbReference type="SUPFAM" id="SSF55681">
    <property type="entry name" value="Class II aaRS and biotin synthetases"/>
    <property type="match status" value="1"/>
</dbReference>
<dbReference type="InterPro" id="IPR013196">
    <property type="entry name" value="HTH_11"/>
</dbReference>
<dbReference type="Gene3D" id="1.10.10.10">
    <property type="entry name" value="Winged helix-like DNA-binding domain superfamily/Winged helix DNA-binding domain"/>
    <property type="match status" value="1"/>
</dbReference>
<evidence type="ECO:0000256" key="5">
    <source>
        <dbReference type="ARBA" id="ARBA00023267"/>
    </source>
</evidence>
<evidence type="ECO:0000256" key="4">
    <source>
        <dbReference type="ARBA" id="ARBA00023125"/>
    </source>
</evidence>
<keyword evidence="6" id="KW-0805">Transcription regulation</keyword>
<dbReference type="HAMAP" id="MF_00978">
    <property type="entry name" value="Bifunct_BirA"/>
    <property type="match status" value="1"/>
</dbReference>
<keyword evidence="3 6" id="KW-0067">ATP-binding</keyword>
<dbReference type="Pfam" id="PF03099">
    <property type="entry name" value="BPL_LplA_LipB"/>
    <property type="match status" value="1"/>
</dbReference>
<keyword evidence="2 6" id="KW-0547">Nucleotide-binding</keyword>
<keyword evidence="5 6" id="KW-0092">Biotin</keyword>
<dbReference type="InterPro" id="IPR045864">
    <property type="entry name" value="aa-tRNA-synth_II/BPL/LPL"/>
</dbReference>
<name>A0ABU9LN26_9BACL</name>
<evidence type="ECO:0000256" key="3">
    <source>
        <dbReference type="ARBA" id="ARBA00022840"/>
    </source>
</evidence>
<dbReference type="Pfam" id="PF08279">
    <property type="entry name" value="HTH_11"/>
    <property type="match status" value="1"/>
</dbReference>
<sequence length="328" mass="36594">MNGSYKYKILKKLQQSTPSPVSGQQLADDFGLSRTAIWKYIKQLEEEGYTFETIRKKGYILTSQPNSIDPAKIKAALETTTFGETIIFEETLASTQPVAHQLAQEGAKVGTVVICEEQTLGRGRMQRPWQSQKGKGIWMSVILRPDVPPYEAPQFTLVAAVAIAKGIEDVAGIRPQIKWPNDLLIDGFKITGILTELQADPDRVNALIMGIGINVNHTMDDFPEEIHGIATSLKLQTGREIDRAVLIARILYYLEYYSNQYVKEGFLPIKKEWESYSCTIGQTIKVTTLTEVFYGKAVAITNDGVLKVQLPDGETKSVYSADIELKKD</sequence>
<dbReference type="GO" id="GO:0004077">
    <property type="term" value="F:biotin--[biotin carboxyl-carrier protein] ligase activity"/>
    <property type="evidence" value="ECO:0007669"/>
    <property type="project" value="UniProtKB-EC"/>
</dbReference>
<dbReference type="Gene3D" id="2.30.30.100">
    <property type="match status" value="1"/>
</dbReference>
<feature type="binding site" evidence="6">
    <location>
        <begin position="122"/>
        <end position="124"/>
    </location>
    <ligand>
        <name>biotin</name>
        <dbReference type="ChEBI" id="CHEBI:57586"/>
    </ligand>
</feature>
<keyword evidence="6" id="KW-0678">Repressor</keyword>
<comment type="function">
    <text evidence="6">Acts both as a biotin--[acetyl-CoA-carboxylase] ligase and a repressor.</text>
</comment>
<dbReference type="PANTHER" id="PTHR12835:SF5">
    <property type="entry name" value="BIOTIN--PROTEIN LIGASE"/>
    <property type="match status" value="1"/>
</dbReference>
<reference evidence="8 9" key="1">
    <citation type="submission" date="2024-04" db="EMBL/GenBank/DDBJ databases">
        <authorList>
            <person name="Wu Y.S."/>
            <person name="Zhang L."/>
        </authorList>
    </citation>
    <scope>NUCLEOTIDE SEQUENCE [LARGE SCALE GENOMIC DNA]</scope>
    <source>
        <strain evidence="8 9">KG-01</strain>
    </source>
</reference>
<comment type="catalytic activity">
    <reaction evidence="6">
        <text>biotin + L-lysyl-[protein] + ATP = N(6)-biotinyl-L-lysyl-[protein] + AMP + diphosphate + H(+)</text>
        <dbReference type="Rhea" id="RHEA:11756"/>
        <dbReference type="Rhea" id="RHEA-COMP:9752"/>
        <dbReference type="Rhea" id="RHEA-COMP:10505"/>
        <dbReference type="ChEBI" id="CHEBI:15378"/>
        <dbReference type="ChEBI" id="CHEBI:29969"/>
        <dbReference type="ChEBI" id="CHEBI:30616"/>
        <dbReference type="ChEBI" id="CHEBI:33019"/>
        <dbReference type="ChEBI" id="CHEBI:57586"/>
        <dbReference type="ChEBI" id="CHEBI:83144"/>
        <dbReference type="ChEBI" id="CHEBI:456215"/>
        <dbReference type="EC" id="6.3.4.15"/>
    </reaction>
</comment>
<feature type="binding site" evidence="6">
    <location>
        <position position="189"/>
    </location>
    <ligand>
        <name>biotin</name>
        <dbReference type="ChEBI" id="CHEBI:57586"/>
    </ligand>
</feature>
<keyword evidence="6" id="KW-0804">Transcription</keyword>
<dbReference type="CDD" id="cd16442">
    <property type="entry name" value="BPL"/>
    <property type="match status" value="1"/>
</dbReference>
<evidence type="ECO:0000259" key="7">
    <source>
        <dbReference type="PROSITE" id="PS51733"/>
    </source>
</evidence>
<feature type="DNA-binding region" description="H-T-H motif" evidence="6">
    <location>
        <begin position="23"/>
        <end position="42"/>
    </location>
</feature>
<dbReference type="InterPro" id="IPR004408">
    <property type="entry name" value="Biotin_CoA_COase_ligase"/>
</dbReference>
<dbReference type="Pfam" id="PF02237">
    <property type="entry name" value="BPL_C"/>
    <property type="match status" value="1"/>
</dbReference>
<dbReference type="NCBIfam" id="TIGR00121">
    <property type="entry name" value="birA_ligase"/>
    <property type="match status" value="1"/>
</dbReference>
<dbReference type="InterPro" id="IPR003142">
    <property type="entry name" value="BPL_C"/>
</dbReference>
<accession>A0ABU9LN26</accession>
<dbReference type="InterPro" id="IPR036390">
    <property type="entry name" value="WH_DNA-bd_sf"/>
</dbReference>
<keyword evidence="4 6" id="KW-0238">DNA-binding</keyword>
<comment type="caution">
    <text evidence="6">Lacks conserved residue(s) required for the propagation of feature annotation.</text>
</comment>
<dbReference type="RefSeq" id="WP_342303085.1">
    <property type="nucleotide sequence ID" value="NZ_JBCEWA010000009.1"/>
</dbReference>
<dbReference type="InterPro" id="IPR008988">
    <property type="entry name" value="Transcriptional_repressor_C"/>
</dbReference>